<evidence type="ECO:0000313" key="1">
    <source>
        <dbReference type="EMBL" id="RMI35842.1"/>
    </source>
</evidence>
<dbReference type="AlphaFoldDB" id="A0A3M2LEF0"/>
<name>A0A3M2LEF0_9NOCA</name>
<proteinExistence type="predicted"/>
<sequence length="345" mass="37062">MALDGEFDFQARACRHMGSPLYGELGAAVAAALRAGDPPLTAIMADHADATHADAIPLRLLGAVHALVLSGAAPELAPFYGSDRVDPAPAWPIFRTTLIEHADHVRDWLTRPPQTNDVGRSVPLLSGLLSAVAWAPLPVRLFELGSSAGLNLRADHFRWEGDGIAWGPVDSPVRITDAWRKPLPAWLIGAAAKFPQVEVVERHGCDPDPLDPLDPAAALALRAYVWPEHHDRRARLDGALDLAPQVPAEITRTGAGEFLSGLRLVPGTLTVVWHSVMRQYVPEPEWAVVVAELDRLAAASSADAAFAHIAFEPAGDYRFVLTVRHGDGPPTELARALPHGVPTFV</sequence>
<organism evidence="1 2">
    <name type="scientific">Nocardia stercoris</name>
    <dbReference type="NCBI Taxonomy" id="2483361"/>
    <lineage>
        <taxon>Bacteria</taxon>
        <taxon>Bacillati</taxon>
        <taxon>Actinomycetota</taxon>
        <taxon>Actinomycetes</taxon>
        <taxon>Mycobacteriales</taxon>
        <taxon>Nocardiaceae</taxon>
        <taxon>Nocardia</taxon>
    </lineage>
</organism>
<dbReference type="InterPro" id="IPR011200">
    <property type="entry name" value="UCP012608"/>
</dbReference>
<comment type="caution">
    <text evidence="1">The sequence shown here is derived from an EMBL/GenBank/DDBJ whole genome shotgun (WGS) entry which is preliminary data.</text>
</comment>
<accession>A0A3M2LEF0</accession>
<dbReference type="OrthoDB" id="8899077at2"/>
<dbReference type="RefSeq" id="WP_122186811.1">
    <property type="nucleotide sequence ID" value="NZ_RFFH01000001.1"/>
</dbReference>
<dbReference type="Proteomes" id="UP000279275">
    <property type="component" value="Unassembled WGS sequence"/>
</dbReference>
<dbReference type="EMBL" id="RFFH01000001">
    <property type="protein sequence ID" value="RMI35842.1"/>
    <property type="molecule type" value="Genomic_DNA"/>
</dbReference>
<reference evidence="1 2" key="1">
    <citation type="submission" date="2018-10" db="EMBL/GenBank/DDBJ databases">
        <title>Isolation from cow dung.</title>
        <authorList>
            <person name="Ling L."/>
        </authorList>
    </citation>
    <scope>NUCLEOTIDE SEQUENCE [LARGE SCALE GENOMIC DNA]</scope>
    <source>
        <strain evidence="1 2">NEAU-LL90</strain>
    </source>
</reference>
<evidence type="ECO:0000313" key="2">
    <source>
        <dbReference type="Proteomes" id="UP000279275"/>
    </source>
</evidence>
<gene>
    <name evidence="1" type="ORF">EBN03_04295</name>
</gene>
<dbReference type="Pfam" id="PF10094">
    <property type="entry name" value="DUF2332"/>
    <property type="match status" value="1"/>
</dbReference>
<keyword evidence="2" id="KW-1185">Reference proteome</keyword>
<protein>
    <submittedName>
        <fullName evidence="1">DUF2332 domain-containing protein</fullName>
    </submittedName>
</protein>